<organism evidence="1 2">
    <name type="scientific">Clostridium tanneri</name>
    <dbReference type="NCBI Taxonomy" id="3037988"/>
    <lineage>
        <taxon>Bacteria</taxon>
        <taxon>Bacillati</taxon>
        <taxon>Bacillota</taxon>
        <taxon>Clostridia</taxon>
        <taxon>Eubacteriales</taxon>
        <taxon>Clostridiaceae</taxon>
        <taxon>Clostridium</taxon>
    </lineage>
</organism>
<dbReference type="EMBL" id="JARUJP010000018">
    <property type="protein sequence ID" value="MDW8802323.1"/>
    <property type="molecule type" value="Genomic_DNA"/>
</dbReference>
<name>A0ABU4JW10_9CLOT</name>
<reference evidence="1 2" key="1">
    <citation type="submission" date="2023-04" db="EMBL/GenBank/DDBJ databases">
        <title>Clostridium tannerae sp. nov., isolated from the fecal material of an alpaca.</title>
        <authorList>
            <person name="Miller S."/>
            <person name="Hendry M."/>
            <person name="King J."/>
            <person name="Sankaranarayanan K."/>
            <person name="Lawson P.A."/>
        </authorList>
    </citation>
    <scope>NUCLEOTIDE SEQUENCE [LARGE SCALE GENOMIC DNA]</scope>
    <source>
        <strain evidence="1 2">A1-XYC3</strain>
    </source>
</reference>
<dbReference type="Proteomes" id="UP001281656">
    <property type="component" value="Unassembled WGS sequence"/>
</dbReference>
<evidence type="ECO:0000313" key="2">
    <source>
        <dbReference type="Proteomes" id="UP001281656"/>
    </source>
</evidence>
<gene>
    <name evidence="1" type="ORF">P8V03_14305</name>
</gene>
<evidence type="ECO:0008006" key="3">
    <source>
        <dbReference type="Google" id="ProtNLM"/>
    </source>
</evidence>
<accession>A0ABU4JW10</accession>
<comment type="caution">
    <text evidence="1">The sequence shown here is derived from an EMBL/GenBank/DDBJ whole genome shotgun (WGS) entry which is preliminary data.</text>
</comment>
<keyword evidence="2" id="KW-1185">Reference proteome</keyword>
<dbReference type="RefSeq" id="WP_318798684.1">
    <property type="nucleotide sequence ID" value="NZ_JARUJP010000018.1"/>
</dbReference>
<protein>
    <recommendedName>
        <fullName evidence="3">Molybdopterin-guanine dinucleotide biosynthesis adapter protein</fullName>
    </recommendedName>
</protein>
<proteinExistence type="predicted"/>
<evidence type="ECO:0000313" key="1">
    <source>
        <dbReference type="EMBL" id="MDW8802323.1"/>
    </source>
</evidence>
<sequence>MEFLNINQMILIGSTGRNSGKTTLAVELIKKWKSHFPVIALKITTIQDRSGKCQRGGEGCGVCTNIKEDFKLVEEGNKDSSKDTSLLLAAGAEKVYWLRCLKDHIHEGIEFFMRQVPDNALIICESNTLRTAVVPGTFIMLKNTENDAIKKSAGEVINNADIIIENDFQNSIKNIVEKIEVKEEKSQFQMKIHS</sequence>
<dbReference type="InterPro" id="IPR027417">
    <property type="entry name" value="P-loop_NTPase"/>
</dbReference>
<dbReference type="Gene3D" id="3.40.50.300">
    <property type="entry name" value="P-loop containing nucleotide triphosphate hydrolases"/>
    <property type="match status" value="1"/>
</dbReference>